<sequence length="103" mass="12198">MLFIETKIFTDDVVQLLTDDEYREFQTFLAIQPEFGQVIPDTGGLRKIRWSSSGKGKRSGVRVIYYYKLPDSQIRLLLIHKKGIKDNLTEHEKKILRDLNERW</sequence>
<dbReference type="InterPro" id="IPR009387">
    <property type="entry name" value="HigB-2"/>
</dbReference>
<dbReference type="EMBL" id="FOVO01000059">
    <property type="protein sequence ID" value="SFO08309.1"/>
    <property type="molecule type" value="Genomic_DNA"/>
</dbReference>
<evidence type="ECO:0008006" key="3">
    <source>
        <dbReference type="Google" id="ProtNLM"/>
    </source>
</evidence>
<dbReference type="PIRSF" id="PIRSF039032">
    <property type="entry name" value="HigB-2"/>
    <property type="match status" value="1"/>
</dbReference>
<dbReference type="Proteomes" id="UP000199011">
    <property type="component" value="Unassembled WGS sequence"/>
</dbReference>
<gene>
    <name evidence="1" type="ORF">SAMN05421579_1595</name>
</gene>
<dbReference type="AlphaFoldDB" id="A0A1I5E9T8"/>
<accession>A0A1I5E9T8</accession>
<organism evidence="1 2">
    <name type="scientific">Xenorhabdus japonica</name>
    <dbReference type="NCBI Taxonomy" id="53341"/>
    <lineage>
        <taxon>Bacteria</taxon>
        <taxon>Pseudomonadati</taxon>
        <taxon>Pseudomonadota</taxon>
        <taxon>Gammaproteobacteria</taxon>
        <taxon>Enterobacterales</taxon>
        <taxon>Morganellaceae</taxon>
        <taxon>Xenorhabdus</taxon>
    </lineage>
</organism>
<name>A0A1I5E9T8_9GAMM</name>
<dbReference type="RefSeq" id="WP_092521363.1">
    <property type="nucleotide sequence ID" value="NZ_CAWRAH010000019.1"/>
</dbReference>
<protein>
    <recommendedName>
        <fullName evidence="3">RelE toxin of RelE / RelB toxin-antitoxin system</fullName>
    </recommendedName>
</protein>
<dbReference type="OrthoDB" id="197283at2"/>
<evidence type="ECO:0000313" key="1">
    <source>
        <dbReference type="EMBL" id="SFO08309.1"/>
    </source>
</evidence>
<dbReference type="STRING" id="53341.SAMN05421579_1595"/>
<keyword evidence="2" id="KW-1185">Reference proteome</keyword>
<evidence type="ECO:0000313" key="2">
    <source>
        <dbReference type="Proteomes" id="UP000199011"/>
    </source>
</evidence>
<proteinExistence type="predicted"/>
<reference evidence="2" key="1">
    <citation type="submission" date="2016-10" db="EMBL/GenBank/DDBJ databases">
        <authorList>
            <person name="Varghese N."/>
            <person name="Submissions S."/>
        </authorList>
    </citation>
    <scope>NUCLEOTIDE SEQUENCE [LARGE SCALE GENOMIC DNA]</scope>
    <source>
        <strain evidence="2">DSM 16522</strain>
    </source>
</reference>